<proteinExistence type="predicted"/>
<evidence type="ECO:0000313" key="2">
    <source>
        <dbReference type="Proteomes" id="UP000299102"/>
    </source>
</evidence>
<dbReference type="Proteomes" id="UP000299102">
    <property type="component" value="Unassembled WGS sequence"/>
</dbReference>
<reference evidence="1 2" key="1">
    <citation type="journal article" date="2019" name="Commun. Biol.">
        <title>The bagworm genome reveals a unique fibroin gene that provides high tensile strength.</title>
        <authorList>
            <person name="Kono N."/>
            <person name="Nakamura H."/>
            <person name="Ohtoshi R."/>
            <person name="Tomita M."/>
            <person name="Numata K."/>
            <person name="Arakawa K."/>
        </authorList>
    </citation>
    <scope>NUCLEOTIDE SEQUENCE [LARGE SCALE GENOMIC DNA]</scope>
</reference>
<gene>
    <name evidence="1" type="ORF">EVAR_36813_1</name>
</gene>
<dbReference type="EMBL" id="BGZK01000663">
    <property type="protein sequence ID" value="GBP55230.1"/>
    <property type="molecule type" value="Genomic_DNA"/>
</dbReference>
<evidence type="ECO:0000313" key="1">
    <source>
        <dbReference type="EMBL" id="GBP55230.1"/>
    </source>
</evidence>
<dbReference type="AlphaFoldDB" id="A0A4C1WWG2"/>
<comment type="caution">
    <text evidence="1">The sequence shown here is derived from an EMBL/GenBank/DDBJ whole genome shotgun (WGS) entry which is preliminary data.</text>
</comment>
<organism evidence="1 2">
    <name type="scientific">Eumeta variegata</name>
    <name type="common">Bagworm moth</name>
    <name type="synonym">Eumeta japonica</name>
    <dbReference type="NCBI Taxonomy" id="151549"/>
    <lineage>
        <taxon>Eukaryota</taxon>
        <taxon>Metazoa</taxon>
        <taxon>Ecdysozoa</taxon>
        <taxon>Arthropoda</taxon>
        <taxon>Hexapoda</taxon>
        <taxon>Insecta</taxon>
        <taxon>Pterygota</taxon>
        <taxon>Neoptera</taxon>
        <taxon>Endopterygota</taxon>
        <taxon>Lepidoptera</taxon>
        <taxon>Glossata</taxon>
        <taxon>Ditrysia</taxon>
        <taxon>Tineoidea</taxon>
        <taxon>Psychidae</taxon>
        <taxon>Oiketicinae</taxon>
        <taxon>Eumeta</taxon>
    </lineage>
</organism>
<sequence length="111" mass="12461">MSDIWMRKRRLESAQYSTAEAVSARNISTLPTVEVSSQMRYQDQIKVGSEPSSIFEIRMGPSYNSDAEKIGRQSDAGTMLAKSLQSNGGRHLLTDYQAFEEATDSNIKFFN</sequence>
<keyword evidence="2" id="KW-1185">Reference proteome</keyword>
<protein>
    <submittedName>
        <fullName evidence="1">Uncharacterized protein</fullName>
    </submittedName>
</protein>
<accession>A0A4C1WWG2</accession>
<name>A0A4C1WWG2_EUMVA</name>